<keyword evidence="1" id="KW-0472">Membrane</keyword>
<dbReference type="GO" id="GO:0030424">
    <property type="term" value="C:axon"/>
    <property type="evidence" value="ECO:0007669"/>
    <property type="project" value="TreeGrafter"/>
</dbReference>
<dbReference type="Pfam" id="PF00168">
    <property type="entry name" value="C2"/>
    <property type="match status" value="3"/>
</dbReference>
<gene>
    <name evidence="3" type="ORF">Fcan01_24500</name>
</gene>
<feature type="transmembrane region" description="Helical" evidence="1">
    <location>
        <begin position="140"/>
        <end position="162"/>
    </location>
</feature>
<dbReference type="PANTHER" id="PTHR10024:SF227">
    <property type="entry name" value="SYNAPTOTAGMIN 1"/>
    <property type="match status" value="1"/>
</dbReference>
<dbReference type="EMBL" id="LNIX01000032">
    <property type="protein sequence ID" value="OXA40639.1"/>
    <property type="molecule type" value="Genomic_DNA"/>
</dbReference>
<organism evidence="3 4">
    <name type="scientific">Folsomia candida</name>
    <name type="common">Springtail</name>
    <dbReference type="NCBI Taxonomy" id="158441"/>
    <lineage>
        <taxon>Eukaryota</taxon>
        <taxon>Metazoa</taxon>
        <taxon>Ecdysozoa</taxon>
        <taxon>Arthropoda</taxon>
        <taxon>Hexapoda</taxon>
        <taxon>Collembola</taxon>
        <taxon>Entomobryomorpha</taxon>
        <taxon>Isotomoidea</taxon>
        <taxon>Isotomidae</taxon>
        <taxon>Proisotominae</taxon>
        <taxon>Folsomia</taxon>
    </lineage>
</organism>
<dbReference type="OMA" id="DHEWCET"/>
<dbReference type="GO" id="GO:0005544">
    <property type="term" value="F:calcium-dependent phospholipid binding"/>
    <property type="evidence" value="ECO:0007669"/>
    <property type="project" value="TreeGrafter"/>
</dbReference>
<dbReference type="STRING" id="158441.A0A226D5Z8"/>
<dbReference type="GO" id="GO:0005509">
    <property type="term" value="F:calcium ion binding"/>
    <property type="evidence" value="ECO:0007669"/>
    <property type="project" value="TreeGrafter"/>
</dbReference>
<dbReference type="Gene3D" id="2.60.40.150">
    <property type="entry name" value="C2 domain"/>
    <property type="match status" value="3"/>
</dbReference>
<evidence type="ECO:0000313" key="4">
    <source>
        <dbReference type="Proteomes" id="UP000198287"/>
    </source>
</evidence>
<dbReference type="GO" id="GO:0048488">
    <property type="term" value="P:synaptic vesicle endocytosis"/>
    <property type="evidence" value="ECO:0007669"/>
    <property type="project" value="TreeGrafter"/>
</dbReference>
<accession>A0A226D5Z8</accession>
<name>A0A226D5Z8_FOLCA</name>
<dbReference type="GO" id="GO:0000149">
    <property type="term" value="F:SNARE binding"/>
    <property type="evidence" value="ECO:0007669"/>
    <property type="project" value="TreeGrafter"/>
</dbReference>
<evidence type="ECO:0000256" key="1">
    <source>
        <dbReference type="SAM" id="Phobius"/>
    </source>
</evidence>
<evidence type="ECO:0000259" key="2">
    <source>
        <dbReference type="PROSITE" id="PS50004"/>
    </source>
</evidence>
<dbReference type="PANTHER" id="PTHR10024">
    <property type="entry name" value="SYNAPTOTAGMIN"/>
    <property type="match status" value="1"/>
</dbReference>
<dbReference type="GO" id="GO:0048791">
    <property type="term" value="P:calcium ion-regulated exocytosis of neurotransmitter"/>
    <property type="evidence" value="ECO:0007669"/>
    <property type="project" value="TreeGrafter"/>
</dbReference>
<keyword evidence="4" id="KW-1185">Reference proteome</keyword>
<sequence length="249" mass="28000">MTAKANKMGRLNYKLEYDFKTTNLTVSIMQAADLVAMDSGGTSDPYNPTFNETFVFKNIPFGDMMAKTLMIQCFDFDRFGKHDQIGEIRLPMCQIDLAACWEGWKDLDPPDDTEESPGDVCFSLRYVPTSGKFTGKAARACLFALAHSGLFMISCFVSNALLSDLISFTRRFTFELKPEQLPNAHLILTCLDYDRIGTCDPIGKVAVGPKQEGKGLQHWMDMVNTPRRPIVQWHTLIDPDEFLKASKVS</sequence>
<dbReference type="AlphaFoldDB" id="A0A226D5Z8"/>
<dbReference type="SUPFAM" id="SSF49562">
    <property type="entry name" value="C2 domain (Calcium/lipid-binding domain, CaLB)"/>
    <property type="match status" value="2"/>
</dbReference>
<dbReference type="InterPro" id="IPR035892">
    <property type="entry name" value="C2_domain_sf"/>
</dbReference>
<keyword evidence="1" id="KW-0812">Transmembrane</keyword>
<dbReference type="InterPro" id="IPR000008">
    <property type="entry name" value="C2_dom"/>
</dbReference>
<reference evidence="3 4" key="1">
    <citation type="submission" date="2015-12" db="EMBL/GenBank/DDBJ databases">
        <title>The genome of Folsomia candida.</title>
        <authorList>
            <person name="Faddeeva A."/>
            <person name="Derks M.F."/>
            <person name="Anvar Y."/>
            <person name="Smit S."/>
            <person name="Van Straalen N."/>
            <person name="Roelofs D."/>
        </authorList>
    </citation>
    <scope>NUCLEOTIDE SEQUENCE [LARGE SCALE GENOMIC DNA]</scope>
    <source>
        <strain evidence="3 4">VU population</strain>
        <tissue evidence="3">Whole body</tissue>
    </source>
</reference>
<dbReference type="GO" id="GO:0031045">
    <property type="term" value="C:dense core granule"/>
    <property type="evidence" value="ECO:0007669"/>
    <property type="project" value="TreeGrafter"/>
</dbReference>
<dbReference type="GO" id="GO:0001786">
    <property type="term" value="F:phosphatidylserine binding"/>
    <property type="evidence" value="ECO:0007669"/>
    <property type="project" value="TreeGrafter"/>
</dbReference>
<comment type="caution">
    <text evidence="3">The sequence shown here is derived from an EMBL/GenBank/DDBJ whole genome shotgun (WGS) entry which is preliminary data.</text>
</comment>
<proteinExistence type="predicted"/>
<dbReference type="GO" id="GO:0030672">
    <property type="term" value="C:synaptic vesicle membrane"/>
    <property type="evidence" value="ECO:0007669"/>
    <property type="project" value="TreeGrafter"/>
</dbReference>
<evidence type="ECO:0000313" key="3">
    <source>
        <dbReference type="EMBL" id="OXA40639.1"/>
    </source>
</evidence>
<feature type="domain" description="C2" evidence="2">
    <location>
        <begin position="1"/>
        <end position="105"/>
    </location>
</feature>
<protein>
    <submittedName>
        <fullName evidence="3">Synaptotagmin 1</fullName>
    </submittedName>
</protein>
<dbReference type="PROSITE" id="PS50004">
    <property type="entry name" value="C2"/>
    <property type="match status" value="1"/>
</dbReference>
<dbReference type="SMART" id="SM00239">
    <property type="entry name" value="C2"/>
    <property type="match status" value="1"/>
</dbReference>
<dbReference type="GO" id="GO:0030276">
    <property type="term" value="F:clathrin binding"/>
    <property type="evidence" value="ECO:0007669"/>
    <property type="project" value="TreeGrafter"/>
</dbReference>
<dbReference type="OrthoDB" id="67700at2759"/>
<dbReference type="GO" id="GO:0005886">
    <property type="term" value="C:plasma membrane"/>
    <property type="evidence" value="ECO:0007669"/>
    <property type="project" value="TreeGrafter"/>
</dbReference>
<keyword evidence="1" id="KW-1133">Transmembrane helix</keyword>
<dbReference type="Proteomes" id="UP000198287">
    <property type="component" value="Unassembled WGS sequence"/>
</dbReference>